<organism evidence="1 2">
    <name type="scientific">Trujillonella endophytica</name>
    <dbReference type="NCBI Taxonomy" id="673521"/>
    <lineage>
        <taxon>Bacteria</taxon>
        <taxon>Bacillati</taxon>
        <taxon>Actinomycetota</taxon>
        <taxon>Actinomycetes</taxon>
        <taxon>Geodermatophilales</taxon>
        <taxon>Geodermatophilaceae</taxon>
        <taxon>Trujillonella</taxon>
    </lineage>
</organism>
<evidence type="ECO:0000313" key="2">
    <source>
        <dbReference type="Proteomes" id="UP000198960"/>
    </source>
</evidence>
<dbReference type="Proteomes" id="UP000198960">
    <property type="component" value="Unassembled WGS sequence"/>
</dbReference>
<proteinExistence type="predicted"/>
<gene>
    <name evidence="1" type="ORF">SAMN05660991_04685</name>
</gene>
<sequence>AVAAIGEISQIVAQISDRQTTIASAVEEQTATTNEMSRSVQEAAQGSGQIADNITGVSSAADSTTQALTQTRTAVDELSRMAAGLRTAVGRFSY</sequence>
<accession>A0A1H8WSE2</accession>
<name>A0A1H8WSE2_9ACTN</name>
<dbReference type="STRING" id="673521.SAMN05660991_04685"/>
<reference evidence="2" key="1">
    <citation type="submission" date="2016-10" db="EMBL/GenBank/DDBJ databases">
        <authorList>
            <person name="Varghese N."/>
            <person name="Submissions S."/>
        </authorList>
    </citation>
    <scope>NUCLEOTIDE SEQUENCE [LARGE SCALE GENOMIC DNA]</scope>
    <source>
        <strain evidence="2">DSM 45413</strain>
    </source>
</reference>
<dbReference type="Gene3D" id="1.10.287.950">
    <property type="entry name" value="Methyl-accepting chemotaxis protein"/>
    <property type="match status" value="1"/>
</dbReference>
<feature type="non-terminal residue" evidence="1">
    <location>
        <position position="1"/>
    </location>
</feature>
<evidence type="ECO:0000313" key="1">
    <source>
        <dbReference type="EMBL" id="SEP30590.1"/>
    </source>
</evidence>
<keyword evidence="2" id="KW-1185">Reference proteome</keyword>
<dbReference type="EMBL" id="FOEE01000031">
    <property type="protein sequence ID" value="SEP30590.1"/>
    <property type="molecule type" value="Genomic_DNA"/>
</dbReference>
<protein>
    <submittedName>
        <fullName evidence="1">Methyl-accepting chemotaxis protein (MCP) signalling domain-containing protein</fullName>
    </submittedName>
</protein>
<dbReference type="OrthoDB" id="4829707at2"/>
<dbReference type="SUPFAM" id="SSF58104">
    <property type="entry name" value="Methyl-accepting chemotaxis protein (MCP) signaling domain"/>
    <property type="match status" value="1"/>
</dbReference>
<dbReference type="AlphaFoldDB" id="A0A1H8WSE2"/>